<accession>A0AB39A5D4</accession>
<evidence type="ECO:0000256" key="2">
    <source>
        <dbReference type="ARBA" id="ARBA00022581"/>
    </source>
</evidence>
<name>A0AB39A5D4_9VIRU</name>
<evidence type="ECO:0000256" key="4">
    <source>
        <dbReference type="ARBA" id="ARBA00023280"/>
    </source>
</evidence>
<reference evidence="5" key="1">
    <citation type="submission" date="2024-04" db="EMBL/GenBank/DDBJ databases">
        <title>Identification of a novel recombinant polerovirus and other emergent viruses and tombusvirus-like associated RNA species associated with carrot motley dwarf disease in the United States.</title>
        <authorList>
            <person name="Erickson A."/>
            <person name="Ter Horst A.M."/>
            <person name="Carlson C.R."/>
            <person name="Falk B.W."/>
            <person name="Kuo Y.-W."/>
        </authorList>
    </citation>
    <scope>NUCLEOTIDE SEQUENCE</scope>
    <source>
        <strain evidence="5">CA2</strain>
    </source>
</reference>
<dbReference type="GO" id="GO:0016032">
    <property type="term" value="P:viral process"/>
    <property type="evidence" value="ECO:0007669"/>
    <property type="project" value="InterPro"/>
</dbReference>
<sequence>MQLEIQTSGLIKFDFVNFSRFFAYKYFTTFALALTEQLQNERNVEYAFHSTIFRSLLFYLPLLLNRHFSVGAGYVRFHGENSLRELVIWGLVCGFYPKINKRGRKGIRANLLRLGSRGSYLATLERSDMGHFNENLKGRPEFFLQTAAEFKRTVGVFLQIRERHVAHHYRAIPLDTCEYMVRNIFCNYQDRVALLKSFHYANISADVTYLRHHVGISSDELAILKVPGIPDNLPVDSCEISDDQTS</sequence>
<protein>
    <submittedName>
        <fullName evidence="5">P0</fullName>
    </submittedName>
</protein>
<dbReference type="InterPro" id="IPR006755">
    <property type="entry name" value="Virus_P0"/>
</dbReference>
<keyword evidence="4" id="KW-0899">Viral immunoevasion</keyword>
<evidence type="ECO:0000313" key="5">
    <source>
        <dbReference type="EMBL" id="XDE91205.1"/>
    </source>
</evidence>
<evidence type="ECO:0000256" key="1">
    <source>
        <dbReference type="ARBA" id="ARBA00022463"/>
    </source>
</evidence>
<keyword evidence="2" id="KW-0945">Host-virus interaction</keyword>
<dbReference type="Pfam" id="PF04662">
    <property type="entry name" value="Luteo_PO"/>
    <property type="match status" value="1"/>
</dbReference>
<dbReference type="EMBL" id="PP683458">
    <property type="protein sequence ID" value="XDE91205.1"/>
    <property type="molecule type" value="Genomic_RNA"/>
</dbReference>
<keyword evidence="1" id="KW-0941">Suppressor of RNA silencing</keyword>
<evidence type="ECO:0000256" key="3">
    <source>
        <dbReference type="ARBA" id="ARBA00022632"/>
    </source>
</evidence>
<proteinExistence type="predicted"/>
<keyword evidence="3" id="KW-1090">Inhibition of host innate immune response by virus</keyword>
<gene>
    <name evidence="5" type="primary">ORF0</name>
</gene>
<organism evidence="5">
    <name type="scientific">parsley polerovirus</name>
    <dbReference type="NCBI Taxonomy" id="3238334"/>
    <lineage>
        <taxon>Viruses</taxon>
        <taxon>Riboviria</taxon>
        <taxon>Orthornavirae</taxon>
        <taxon>Pisuviricota</taxon>
        <taxon>Pisoniviricetes</taxon>
        <taxon>Sobelivirales</taxon>
        <taxon>Solemoviridae</taxon>
        <taxon>Polerovirus</taxon>
    </lineage>
</organism>
<dbReference type="GO" id="GO:0052170">
    <property type="term" value="P:symbiont-mediated suppression of host innate immune response"/>
    <property type="evidence" value="ECO:0007669"/>
    <property type="project" value="UniProtKB-KW"/>
</dbReference>